<proteinExistence type="predicted"/>
<organism evidence="1">
    <name type="scientific">marine sediment metagenome</name>
    <dbReference type="NCBI Taxonomy" id="412755"/>
    <lineage>
        <taxon>unclassified sequences</taxon>
        <taxon>metagenomes</taxon>
        <taxon>ecological metagenomes</taxon>
    </lineage>
</organism>
<gene>
    <name evidence="1" type="ORF">LCGC14_2932370</name>
</gene>
<accession>A0A0F8ZT68</accession>
<dbReference type="AlphaFoldDB" id="A0A0F8ZT68"/>
<protein>
    <submittedName>
        <fullName evidence="1">Uncharacterized protein</fullName>
    </submittedName>
</protein>
<evidence type="ECO:0000313" key="1">
    <source>
        <dbReference type="EMBL" id="KKK69604.1"/>
    </source>
</evidence>
<comment type="caution">
    <text evidence="1">The sequence shown here is derived from an EMBL/GenBank/DDBJ whole genome shotgun (WGS) entry which is preliminary data.</text>
</comment>
<name>A0A0F8ZT68_9ZZZZ</name>
<reference evidence="1" key="1">
    <citation type="journal article" date="2015" name="Nature">
        <title>Complex archaea that bridge the gap between prokaryotes and eukaryotes.</title>
        <authorList>
            <person name="Spang A."/>
            <person name="Saw J.H."/>
            <person name="Jorgensen S.L."/>
            <person name="Zaremba-Niedzwiedzka K."/>
            <person name="Martijn J."/>
            <person name="Lind A.E."/>
            <person name="van Eijk R."/>
            <person name="Schleper C."/>
            <person name="Guy L."/>
            <person name="Ettema T.J."/>
        </authorList>
    </citation>
    <scope>NUCLEOTIDE SEQUENCE</scope>
</reference>
<sequence length="76" mass="9334">MRFSAKYLPSLWRFVLYQISNKGQEKRAKKIDQLKNQMKEVLGIVEKEQIKYIQEAPTKKERDKLRKEFLNYDNRR</sequence>
<dbReference type="EMBL" id="LAZR01058568">
    <property type="protein sequence ID" value="KKK69604.1"/>
    <property type="molecule type" value="Genomic_DNA"/>
</dbReference>